<name>A0AA96EKV5_9CAUD</name>
<dbReference type="Proteomes" id="UP001304814">
    <property type="component" value="Segment"/>
</dbReference>
<evidence type="ECO:0008006" key="4">
    <source>
        <dbReference type="Google" id="ProtNLM"/>
    </source>
</evidence>
<sequence length="132" mass="14816">MAYTTATLMRQIMTNLGTSITDADLEVFAQKASTYLDAKLSDLFVVPFSPAPQLITDLTTDIAVCMFHEARYTAQKPNLDERVNDRWTRLQETISQIRAGNLNIGTPPKHSAETGFATTNDRDPEFTLDTEW</sequence>
<keyword evidence="3" id="KW-1185">Reference proteome</keyword>
<evidence type="ECO:0000256" key="1">
    <source>
        <dbReference type="SAM" id="MobiDB-lite"/>
    </source>
</evidence>
<reference evidence="2 3" key="1">
    <citation type="submission" date="2023-07" db="EMBL/GenBank/DDBJ databases">
        <title>Isolation and characterization of Bacillus cereus bacteriophage DZ1 and its application in foods.</title>
        <authorList>
            <person name="Huang Z."/>
            <person name="Ding Y."/>
            <person name="Wu Q."/>
        </authorList>
    </citation>
    <scope>NUCLEOTIDE SEQUENCE [LARGE SCALE GENOMIC DNA]</scope>
</reference>
<dbReference type="Pfam" id="PF07030">
    <property type="entry name" value="Phage_Mu_Gp36"/>
    <property type="match status" value="1"/>
</dbReference>
<protein>
    <recommendedName>
        <fullName evidence="4">DUF1320 domain-containing protein</fullName>
    </recommendedName>
</protein>
<accession>A0AA96EKV5</accession>
<evidence type="ECO:0000313" key="3">
    <source>
        <dbReference type="Proteomes" id="UP001304814"/>
    </source>
</evidence>
<proteinExistence type="predicted"/>
<organism evidence="2 3">
    <name type="scientific">Bacillus phage DZ1</name>
    <dbReference type="NCBI Taxonomy" id="3075862"/>
    <lineage>
        <taxon>Viruses</taxon>
        <taxon>Duplodnaviria</taxon>
        <taxon>Heunggongvirae</taxon>
        <taxon>Uroviricota</taxon>
        <taxon>Caudoviricetes</taxon>
        <taxon>Ehrlichviridae</taxon>
        <taxon>Dazunavirus</taxon>
        <taxon>Dazunavirus DZ1</taxon>
    </lineage>
</organism>
<evidence type="ECO:0000313" key="2">
    <source>
        <dbReference type="EMBL" id="WNL49504.1"/>
    </source>
</evidence>
<feature type="region of interest" description="Disordered" evidence="1">
    <location>
        <begin position="101"/>
        <end position="132"/>
    </location>
</feature>
<dbReference type="InterPro" id="IPR009752">
    <property type="entry name" value="Phage_Mu_GpJ"/>
</dbReference>
<dbReference type="EMBL" id="OR338916">
    <property type="protein sequence ID" value="WNL49504.1"/>
    <property type="molecule type" value="Genomic_DNA"/>
</dbReference>